<gene>
    <name evidence="3" type="ORF">D7Y07_19010</name>
</gene>
<organism evidence="3 4">
    <name type="scientific">Bacteroides acidifaciens</name>
    <dbReference type="NCBI Taxonomy" id="85831"/>
    <lineage>
        <taxon>Bacteria</taxon>
        <taxon>Pseudomonadati</taxon>
        <taxon>Bacteroidota</taxon>
        <taxon>Bacteroidia</taxon>
        <taxon>Bacteroidales</taxon>
        <taxon>Bacteroidaceae</taxon>
        <taxon>Bacteroides</taxon>
    </lineage>
</organism>
<dbReference type="Gene3D" id="3.40.50.1110">
    <property type="entry name" value="SGNH hydrolase"/>
    <property type="match status" value="1"/>
</dbReference>
<dbReference type="GO" id="GO:0004553">
    <property type="term" value="F:hydrolase activity, hydrolyzing O-glycosyl compounds"/>
    <property type="evidence" value="ECO:0007669"/>
    <property type="project" value="InterPro"/>
</dbReference>
<dbReference type="EMBL" id="RAZM01000105">
    <property type="protein sequence ID" value="RLT78473.1"/>
    <property type="molecule type" value="Genomic_DNA"/>
</dbReference>
<dbReference type="InterPro" id="IPR036514">
    <property type="entry name" value="SGNH_hydro_sf"/>
</dbReference>
<evidence type="ECO:0000313" key="4">
    <source>
        <dbReference type="Proteomes" id="UP000267159"/>
    </source>
</evidence>
<evidence type="ECO:0000256" key="1">
    <source>
        <dbReference type="ARBA" id="ARBA00022801"/>
    </source>
</evidence>
<dbReference type="InterPro" id="IPR005181">
    <property type="entry name" value="SASA"/>
</dbReference>
<dbReference type="Proteomes" id="UP000267159">
    <property type="component" value="Unassembled WGS sequence"/>
</dbReference>
<dbReference type="PANTHER" id="PTHR22901">
    <property type="entry name" value="SIALATE O-ACETYLESTERASE"/>
    <property type="match status" value="1"/>
</dbReference>
<dbReference type="Gene3D" id="2.60.120.260">
    <property type="entry name" value="Galactose-binding domain-like"/>
    <property type="match status" value="1"/>
</dbReference>
<comment type="caution">
    <text evidence="3">The sequence shown here is derived from an EMBL/GenBank/DDBJ whole genome shotgun (WGS) entry which is preliminary data.</text>
</comment>
<dbReference type="PANTHER" id="PTHR22901:SF0">
    <property type="entry name" value="SIALATE O-ACETYLESTERASE"/>
    <property type="match status" value="1"/>
</dbReference>
<feature type="domain" description="Sialate O-acetylesterase" evidence="2">
    <location>
        <begin position="392"/>
        <end position="499"/>
    </location>
</feature>
<dbReference type="InterPro" id="IPR039329">
    <property type="entry name" value="SIAE"/>
</dbReference>
<reference evidence="3 4" key="1">
    <citation type="submission" date="2018-09" db="EMBL/GenBank/DDBJ databases">
        <title>Murine metabolic-syndrome-specific gut microbial biobank.</title>
        <authorList>
            <person name="Liu C."/>
        </authorList>
    </citation>
    <scope>NUCLEOTIDE SEQUENCE [LARGE SCALE GENOMIC DNA]</scope>
    <source>
        <strain evidence="3 4">0.1X-D8-26</strain>
    </source>
</reference>
<dbReference type="Pfam" id="PF03629">
    <property type="entry name" value="SASA"/>
    <property type="match status" value="1"/>
</dbReference>
<name>A0A3L7YXH2_9BACE</name>
<protein>
    <submittedName>
        <fullName evidence="3">Sialate O-acetylesterase</fullName>
    </submittedName>
</protein>
<dbReference type="STRING" id="1235814.GCA_000613385_01585"/>
<accession>A0A3L7YXH2</accession>
<proteinExistence type="predicted"/>
<dbReference type="GO" id="GO:0005975">
    <property type="term" value="P:carbohydrate metabolic process"/>
    <property type="evidence" value="ECO:0007669"/>
    <property type="project" value="InterPro"/>
</dbReference>
<dbReference type="GO" id="GO:0001681">
    <property type="term" value="F:sialate O-acetylesterase activity"/>
    <property type="evidence" value="ECO:0007669"/>
    <property type="project" value="InterPro"/>
</dbReference>
<dbReference type="SUPFAM" id="SSF52266">
    <property type="entry name" value="SGNH hydrolase"/>
    <property type="match status" value="1"/>
</dbReference>
<evidence type="ECO:0000313" key="3">
    <source>
        <dbReference type="EMBL" id="RLT78473.1"/>
    </source>
</evidence>
<dbReference type="AlphaFoldDB" id="A0A3L7YXH2"/>
<sequence length="625" mass="70076">MITVKNAFILLMVLAVTLIAQPLSAVIRLPRLVSDKMVLQRDTELKIWGWADSGEKVTVRFQGKHYDTEANQKGEWSVMLPPQKAGGPFVMEVNELIIRDILVGDVWLCSGQSNQETPISRLTDMFPEINVSNNHMIRHYKVPTQNSVEDLKETIAGNAVWHSAIASEVMNWTALAYFFAQEAYQKYRVPVGMLVSSLGGSAIESWISQEHLKEFPQLLIDREALDSLRLVRRDKGAGKWMATDVDDSDWSTIQVPGNWRTNGMDVNGVVWYRKDFEVPASMVGRHAKLYMGTLIDSDSVFVNGCFVGSTAYMYPPRKYNIPAGVLREGRNNITVKLTANSANGGFVEEKPYKIVGDEAEINLVGTWKYKVGMNLNEAGKYVKRLANLKSAGSGLYNGMIYPIKDYKIKGTIWYQGETNAGHPQGYATLLESLITNWRELWEMPEMPFLLVQLPNFMKKQMQPSDGGWARLREAQLQIAMNVPHTTLAVTYDVGEWNDIHPLNKKAVAHRLFLGARKVAYGEKLVSSGPVYKEMKIEGDKIILTFTETGSGLTSKEGVLKHFAIAGEDRKFVWANAVIKGGRIIVSSKDVAKPVAVRYAWSDNPEEANLCNKEGLLASPFRTDNW</sequence>
<evidence type="ECO:0000259" key="2">
    <source>
        <dbReference type="Pfam" id="PF03629"/>
    </source>
</evidence>
<keyword evidence="1" id="KW-0378">Hydrolase</keyword>
<dbReference type="InterPro" id="IPR008979">
    <property type="entry name" value="Galactose-bd-like_sf"/>
</dbReference>
<dbReference type="RefSeq" id="WP_121767488.1">
    <property type="nucleotide sequence ID" value="NZ_RAZM01000105.1"/>
</dbReference>
<dbReference type="SUPFAM" id="SSF49785">
    <property type="entry name" value="Galactose-binding domain-like"/>
    <property type="match status" value="1"/>
</dbReference>